<feature type="signal peptide" evidence="2">
    <location>
        <begin position="1"/>
        <end position="23"/>
    </location>
</feature>
<keyword evidence="4" id="KW-1185">Reference proteome</keyword>
<dbReference type="Proteomes" id="UP000735302">
    <property type="component" value="Unassembled WGS sequence"/>
</dbReference>
<organism evidence="3 4">
    <name type="scientific">Plakobranchus ocellatus</name>
    <dbReference type="NCBI Taxonomy" id="259542"/>
    <lineage>
        <taxon>Eukaryota</taxon>
        <taxon>Metazoa</taxon>
        <taxon>Spiralia</taxon>
        <taxon>Lophotrochozoa</taxon>
        <taxon>Mollusca</taxon>
        <taxon>Gastropoda</taxon>
        <taxon>Heterobranchia</taxon>
        <taxon>Euthyneura</taxon>
        <taxon>Panpulmonata</taxon>
        <taxon>Sacoglossa</taxon>
        <taxon>Placobranchoidea</taxon>
        <taxon>Plakobranchidae</taxon>
        <taxon>Plakobranchus</taxon>
    </lineage>
</organism>
<dbReference type="AlphaFoldDB" id="A0AAV3ZSF1"/>
<feature type="compositionally biased region" description="Low complexity" evidence="1">
    <location>
        <begin position="76"/>
        <end position="86"/>
    </location>
</feature>
<accession>A0AAV3ZSF1</accession>
<evidence type="ECO:0008006" key="5">
    <source>
        <dbReference type="Google" id="ProtNLM"/>
    </source>
</evidence>
<feature type="compositionally biased region" description="Acidic residues" evidence="1">
    <location>
        <begin position="87"/>
        <end position="104"/>
    </location>
</feature>
<reference evidence="3 4" key="1">
    <citation type="journal article" date="2021" name="Elife">
        <title>Chloroplast acquisition without the gene transfer in kleptoplastic sea slugs, Plakobranchus ocellatus.</title>
        <authorList>
            <person name="Maeda T."/>
            <person name="Takahashi S."/>
            <person name="Yoshida T."/>
            <person name="Shimamura S."/>
            <person name="Takaki Y."/>
            <person name="Nagai Y."/>
            <person name="Toyoda A."/>
            <person name="Suzuki Y."/>
            <person name="Arimoto A."/>
            <person name="Ishii H."/>
            <person name="Satoh N."/>
            <person name="Nishiyama T."/>
            <person name="Hasebe M."/>
            <person name="Maruyama T."/>
            <person name="Minagawa J."/>
            <person name="Obokata J."/>
            <person name="Shigenobu S."/>
        </authorList>
    </citation>
    <scope>NUCLEOTIDE SEQUENCE [LARGE SCALE GENOMIC DNA]</scope>
</reference>
<dbReference type="EMBL" id="BLXT01002789">
    <property type="protein sequence ID" value="GFN97571.1"/>
    <property type="molecule type" value="Genomic_DNA"/>
</dbReference>
<keyword evidence="2" id="KW-0732">Signal</keyword>
<gene>
    <name evidence="3" type="ORF">PoB_002407700</name>
</gene>
<evidence type="ECO:0000313" key="4">
    <source>
        <dbReference type="Proteomes" id="UP000735302"/>
    </source>
</evidence>
<name>A0AAV3ZSF1_9GAST</name>
<protein>
    <recommendedName>
        <fullName evidence="5">Secreted protein</fullName>
    </recommendedName>
</protein>
<proteinExistence type="predicted"/>
<feature type="chain" id="PRO_5043607292" description="Secreted protein" evidence="2">
    <location>
        <begin position="24"/>
        <end position="104"/>
    </location>
</feature>
<evidence type="ECO:0000256" key="2">
    <source>
        <dbReference type="SAM" id="SignalP"/>
    </source>
</evidence>
<evidence type="ECO:0000313" key="3">
    <source>
        <dbReference type="EMBL" id="GFN97571.1"/>
    </source>
</evidence>
<feature type="region of interest" description="Disordered" evidence="1">
    <location>
        <begin position="76"/>
        <end position="104"/>
    </location>
</feature>
<sequence>MCNCVFIAISAILWVLLVHASQAQNTTRIPPVQACTLIVYHFERITAHQLPSDDKLEPVTQQVLAGVRMDDDEDAAAAAAATAAATSDDDDEDDYCDNDDGDDN</sequence>
<evidence type="ECO:0000256" key="1">
    <source>
        <dbReference type="SAM" id="MobiDB-lite"/>
    </source>
</evidence>
<comment type="caution">
    <text evidence="3">The sequence shown here is derived from an EMBL/GenBank/DDBJ whole genome shotgun (WGS) entry which is preliminary data.</text>
</comment>